<feature type="compositionally biased region" description="Pro residues" evidence="1">
    <location>
        <begin position="953"/>
        <end position="962"/>
    </location>
</feature>
<keyword evidence="4" id="KW-1185">Reference proteome</keyword>
<feature type="compositionally biased region" description="Basic and acidic residues" evidence="1">
    <location>
        <begin position="901"/>
        <end position="916"/>
    </location>
</feature>
<organism evidence="3 4">
    <name type="scientific">Corynebacterium halotolerans YIM 70093 = DSM 44683</name>
    <dbReference type="NCBI Taxonomy" id="1121362"/>
    <lineage>
        <taxon>Bacteria</taxon>
        <taxon>Bacillati</taxon>
        <taxon>Actinomycetota</taxon>
        <taxon>Actinomycetes</taxon>
        <taxon>Mycobacteriales</taxon>
        <taxon>Corynebacteriaceae</taxon>
        <taxon>Corynebacterium</taxon>
    </lineage>
</organism>
<feature type="transmembrane region" description="Helical" evidence="2">
    <location>
        <begin position="873"/>
        <end position="892"/>
    </location>
</feature>
<evidence type="ECO:0000256" key="1">
    <source>
        <dbReference type="SAM" id="MobiDB-lite"/>
    </source>
</evidence>
<accession>M1P1V4</accession>
<feature type="compositionally biased region" description="Polar residues" evidence="1">
    <location>
        <begin position="355"/>
        <end position="371"/>
    </location>
</feature>
<feature type="compositionally biased region" description="Basic residues" evidence="1">
    <location>
        <begin position="928"/>
        <end position="943"/>
    </location>
</feature>
<reference evidence="3 4" key="1">
    <citation type="journal article" date="2012" name="Stand. Genomic Sci.">
        <title>Genome sequence of the halotolerant bacterium Corynebacterium halotolerans type strain YIM 70093(T) (= DSM 44683(T)).</title>
        <authorList>
            <person name="Ruckert C."/>
            <person name="Albersmeier A."/>
            <person name="Al-Dilaimi A."/>
            <person name="Niehaus K."/>
            <person name="Szczepanowski R."/>
            <person name="Kalinowski J."/>
        </authorList>
    </citation>
    <scope>NUCLEOTIDE SEQUENCE [LARGE SCALE GENOMIC DNA]</scope>
    <source>
        <strain evidence="3">YIM 70093</strain>
    </source>
</reference>
<dbReference type="AlphaFoldDB" id="M1P1V4"/>
<dbReference type="EMBL" id="CP003697">
    <property type="protein sequence ID" value="AGF73795.1"/>
    <property type="molecule type" value="Genomic_DNA"/>
</dbReference>
<dbReference type="Proteomes" id="UP000011723">
    <property type="component" value="Chromosome"/>
</dbReference>
<name>M1P1V4_9CORY</name>
<evidence type="ECO:0000256" key="2">
    <source>
        <dbReference type="SAM" id="Phobius"/>
    </source>
</evidence>
<proteinExistence type="predicted"/>
<dbReference type="eggNOG" id="COG3170">
    <property type="taxonomic scope" value="Bacteria"/>
</dbReference>
<sequence>MIRVNPRTPVTAASVLRRARSWSRRVPARVTTLTAVAASAVLVGGGLPGTPAADAAPTPLDPRDPTVAEQWVNPLVRPGEADSDVRLELVAAPDIEGRELSPGQDLRVRLVVHNDSDEPVSGLSVLTQRSNPAPTVAQARHVLSLDRSSYPFYGRAVELNGPIAPGESRELNVTVPTAPGEEDTLGITAGGVYPVLFSLSGVRGTADGEDSGAATNPGPVENFTTERVLVPVADAESSGGGAVVDDATTPDAAPAEQAPGLTLLYPLTAPVDIVPGETGEAPENPPLLLRSEQLAEQLAPGGRLEQLLASYQEALAGPGGEELAQGSCLALDPALVDTVDRMSRGYTVGEERPSLSRQGQRLRDSWTSNSEPDPGVPGTGAEDATEWLAELRETAAEGCTVALPWANADLGAVAETGDQWLFREAVERGPTTLTDVLGATPETNIIIPGDGYITETAAPALGWADQSTSTVAEGGMQQAWEAAAAARAQQAHRDTDSGSTLDSTELPALEATGPAPATPVHVLVAANTVWQAPQVDRFATLSPGITAVTYQDSLAATLATTGPAPQTVGYSNPASRFDYRADSDFARSVTAGAAVRLAAGEQTIPGGQADSPDPLLVMPPAQLAPQAAETLLDTVTQLLADDRAQPLPLRDYVTPTPEQSAELAAQPAAPAQPGVTRFGTPYPDPAQVSDAEVLRAGQQARYIDDLTRMTVNEPIIALTRYGFTLPLRRDLLTSLTVTDRRALATHNEAVERTNRILDGNRRALQDLRESVSLIPPGNVYTRASESSPLLIVAENGLPLPVDAQLAYSGPEGARLNLPGLVRIPARGSITVQMTADLPPGNERTDLTLWLATPDGSTISSPVDISVQTRAGTVGAYGIGLLVVVFLALALLFRVGRNRRRRDAEHPGGQDRPRDRPQTQSPGGSTAARARRGRPARRTPRRGGGRAGDATGSPKPPGGTPDP</sequence>
<keyword evidence="2" id="KW-0472">Membrane</keyword>
<evidence type="ECO:0000313" key="3">
    <source>
        <dbReference type="EMBL" id="AGF73795.1"/>
    </source>
</evidence>
<dbReference type="PATRIC" id="fig|1121362.3.peg.2845"/>
<dbReference type="HOGENOM" id="CLU_017917_0_0_11"/>
<gene>
    <name evidence="3" type="ORF">A605_13995</name>
</gene>
<keyword evidence="2" id="KW-0812">Transmembrane</keyword>
<protein>
    <recommendedName>
        <fullName evidence="5">Secreted protein</fullName>
    </recommendedName>
</protein>
<dbReference type="KEGG" id="chn:A605_13995"/>
<keyword evidence="2" id="KW-1133">Transmembrane helix</keyword>
<dbReference type="STRING" id="1121362.A605_13995"/>
<evidence type="ECO:0000313" key="4">
    <source>
        <dbReference type="Proteomes" id="UP000011723"/>
    </source>
</evidence>
<feature type="region of interest" description="Disordered" evidence="1">
    <location>
        <begin position="900"/>
        <end position="962"/>
    </location>
</feature>
<evidence type="ECO:0008006" key="5">
    <source>
        <dbReference type="Google" id="ProtNLM"/>
    </source>
</evidence>
<feature type="region of interest" description="Disordered" evidence="1">
    <location>
        <begin position="346"/>
        <end position="381"/>
    </location>
</feature>